<evidence type="ECO:0000313" key="2">
    <source>
        <dbReference type="Proteomes" id="UP000827092"/>
    </source>
</evidence>
<sequence length="68" mass="7412">MSCPLYYAGLDKKPQSCACWSSSKSLDDRVSCLQATNKWGVASTLPSSVPITVVEGPNCYEADNFDLY</sequence>
<protein>
    <submittedName>
        <fullName evidence="1">Uncharacterized protein</fullName>
    </submittedName>
</protein>
<gene>
    <name evidence="1" type="ORF">JTE90_002312</name>
</gene>
<comment type="caution">
    <text evidence="1">The sequence shown here is derived from an EMBL/GenBank/DDBJ whole genome shotgun (WGS) entry which is preliminary data.</text>
</comment>
<keyword evidence="2" id="KW-1185">Reference proteome</keyword>
<reference evidence="1 2" key="1">
    <citation type="journal article" date="2022" name="Nat. Ecol. Evol.">
        <title>A masculinizing supergene underlies an exaggerated male reproductive morph in a spider.</title>
        <authorList>
            <person name="Hendrickx F."/>
            <person name="De Corte Z."/>
            <person name="Sonet G."/>
            <person name="Van Belleghem S.M."/>
            <person name="Kostlbacher S."/>
            <person name="Vangestel C."/>
        </authorList>
    </citation>
    <scope>NUCLEOTIDE SEQUENCE [LARGE SCALE GENOMIC DNA]</scope>
    <source>
        <strain evidence="1">W744_W776</strain>
    </source>
</reference>
<evidence type="ECO:0000313" key="1">
    <source>
        <dbReference type="EMBL" id="KAG8184465.1"/>
    </source>
</evidence>
<dbReference type="AlphaFoldDB" id="A0AAV6UK00"/>
<name>A0AAV6UK00_9ARAC</name>
<organism evidence="1 2">
    <name type="scientific">Oedothorax gibbosus</name>
    <dbReference type="NCBI Taxonomy" id="931172"/>
    <lineage>
        <taxon>Eukaryota</taxon>
        <taxon>Metazoa</taxon>
        <taxon>Ecdysozoa</taxon>
        <taxon>Arthropoda</taxon>
        <taxon>Chelicerata</taxon>
        <taxon>Arachnida</taxon>
        <taxon>Araneae</taxon>
        <taxon>Araneomorphae</taxon>
        <taxon>Entelegynae</taxon>
        <taxon>Araneoidea</taxon>
        <taxon>Linyphiidae</taxon>
        <taxon>Erigoninae</taxon>
        <taxon>Oedothorax</taxon>
    </lineage>
</organism>
<dbReference type="EMBL" id="JAFNEN010000372">
    <property type="protein sequence ID" value="KAG8184465.1"/>
    <property type="molecule type" value="Genomic_DNA"/>
</dbReference>
<accession>A0AAV6UK00</accession>
<dbReference type="Proteomes" id="UP000827092">
    <property type="component" value="Unassembled WGS sequence"/>
</dbReference>
<proteinExistence type="predicted"/>